<organism evidence="2 3">
    <name type="scientific">Hymenobacter luteus</name>
    <dbReference type="NCBI Taxonomy" id="1411122"/>
    <lineage>
        <taxon>Bacteria</taxon>
        <taxon>Pseudomonadati</taxon>
        <taxon>Bacteroidota</taxon>
        <taxon>Cytophagia</taxon>
        <taxon>Cytophagales</taxon>
        <taxon>Hymenobacteraceae</taxon>
        <taxon>Hymenobacter</taxon>
    </lineage>
</organism>
<comment type="caution">
    <text evidence="2">The sequence shown here is derived from an EMBL/GenBank/DDBJ whole genome shotgun (WGS) entry which is preliminary data.</text>
</comment>
<accession>A0A7W9SYG1</accession>
<sequence length="417" mass="47028">MNEQLIVKNFGPIKDATVDFKKVTVFIGPTGGGKSTLAKLAAVLRDVDFYAQQNGPEYLFDYYSLEDYFNSSSALELSRGRYKVKAKGRRITYDHNTRRLINSQVKQATQVFNKQSTDKIPELAKTIRATAKSTELVSTEIDEIVENIKSITDTLIHETSLEILKLVFSKIFFYKHPVYIPSERIFVSALNNSWAGLMRDDIGLPAPLLTFANNYAQIRSEVNALHLPMFDVKYIHRKDEDFIEIKNNKKLINLHNAASGIQSVAPLLVLIEHLAKSNEQAQSFIIEEPELNLYPTTQQGLLNWLVEKCTTGENDLTITTHSPYILSHLNLLLYAYQVAERHPDRADDVAKIVPRESWINPKEFAAYHVEGQKENGVHSIVNPETGLISYNDLDALAGNSATEFDQLLDINAGLEAE</sequence>
<feature type="domain" description="Endonuclease GajA/Old nuclease/RecF-like AAA" evidence="1">
    <location>
        <begin position="68"/>
        <end position="325"/>
    </location>
</feature>
<dbReference type="Pfam" id="PF13175">
    <property type="entry name" value="AAA_15"/>
    <property type="match status" value="1"/>
</dbReference>
<dbReference type="InterPro" id="IPR027417">
    <property type="entry name" value="P-loop_NTPase"/>
</dbReference>
<proteinExistence type="predicted"/>
<dbReference type="SUPFAM" id="SSF52540">
    <property type="entry name" value="P-loop containing nucleoside triphosphate hydrolases"/>
    <property type="match status" value="1"/>
</dbReference>
<dbReference type="PANTHER" id="PTHR43581:SF2">
    <property type="entry name" value="EXCINUCLEASE ATPASE SUBUNIT"/>
    <property type="match status" value="1"/>
</dbReference>
<reference evidence="2 3" key="1">
    <citation type="submission" date="2020-08" db="EMBL/GenBank/DDBJ databases">
        <title>Genomic Encyclopedia of Type Strains, Phase IV (KMG-IV): sequencing the most valuable type-strain genomes for metagenomic binning, comparative biology and taxonomic classification.</title>
        <authorList>
            <person name="Goeker M."/>
        </authorList>
    </citation>
    <scope>NUCLEOTIDE SEQUENCE [LARGE SCALE GENOMIC DNA]</scope>
    <source>
        <strain evidence="2 3">DSM 26718</strain>
    </source>
</reference>
<keyword evidence="3" id="KW-1185">Reference proteome</keyword>
<dbReference type="RefSeq" id="WP_183401994.1">
    <property type="nucleotide sequence ID" value="NZ_JACHGG010000001.1"/>
</dbReference>
<dbReference type="Gene3D" id="3.40.50.300">
    <property type="entry name" value="P-loop containing nucleotide triphosphate hydrolases"/>
    <property type="match status" value="1"/>
</dbReference>
<dbReference type="Proteomes" id="UP000532746">
    <property type="component" value="Unassembled WGS sequence"/>
</dbReference>
<dbReference type="EMBL" id="JACHGG010000001">
    <property type="protein sequence ID" value="MBB6057808.1"/>
    <property type="molecule type" value="Genomic_DNA"/>
</dbReference>
<evidence type="ECO:0000259" key="1">
    <source>
        <dbReference type="Pfam" id="PF13175"/>
    </source>
</evidence>
<protein>
    <submittedName>
        <fullName evidence="2">Putative ATPase</fullName>
    </submittedName>
</protein>
<dbReference type="InterPro" id="IPR051396">
    <property type="entry name" value="Bact_Antivir_Def_Nuclease"/>
</dbReference>
<evidence type="ECO:0000313" key="2">
    <source>
        <dbReference type="EMBL" id="MBB6057808.1"/>
    </source>
</evidence>
<gene>
    <name evidence="2" type="ORF">HNQ93_000638</name>
</gene>
<dbReference type="AlphaFoldDB" id="A0A7W9SYG1"/>
<evidence type="ECO:0000313" key="3">
    <source>
        <dbReference type="Proteomes" id="UP000532746"/>
    </source>
</evidence>
<dbReference type="PANTHER" id="PTHR43581">
    <property type="entry name" value="ATP/GTP PHOSPHATASE"/>
    <property type="match status" value="1"/>
</dbReference>
<dbReference type="InterPro" id="IPR041685">
    <property type="entry name" value="AAA_GajA/Old/RecF-like"/>
</dbReference>
<name>A0A7W9SYG1_9BACT</name>